<evidence type="ECO:0000256" key="1">
    <source>
        <dbReference type="ARBA" id="ARBA00009861"/>
    </source>
</evidence>
<evidence type="ECO:0000313" key="4">
    <source>
        <dbReference type="EMBL" id="KAK0599094.1"/>
    </source>
</evidence>
<protein>
    <submittedName>
        <fullName evidence="4">Uncharacterized protein</fullName>
    </submittedName>
</protein>
<dbReference type="PANTHER" id="PTHR31623:SF46">
    <property type="entry name" value="VINORINE SYNTHASE-LIKE"/>
    <property type="match status" value="1"/>
</dbReference>
<dbReference type="AlphaFoldDB" id="A0AA39VU98"/>
<organism evidence="4 5">
    <name type="scientific">Acer saccharum</name>
    <name type="common">Sugar maple</name>
    <dbReference type="NCBI Taxonomy" id="4024"/>
    <lineage>
        <taxon>Eukaryota</taxon>
        <taxon>Viridiplantae</taxon>
        <taxon>Streptophyta</taxon>
        <taxon>Embryophyta</taxon>
        <taxon>Tracheophyta</taxon>
        <taxon>Spermatophyta</taxon>
        <taxon>Magnoliopsida</taxon>
        <taxon>eudicotyledons</taxon>
        <taxon>Gunneridae</taxon>
        <taxon>Pentapetalae</taxon>
        <taxon>rosids</taxon>
        <taxon>malvids</taxon>
        <taxon>Sapindales</taxon>
        <taxon>Sapindaceae</taxon>
        <taxon>Hippocastanoideae</taxon>
        <taxon>Acereae</taxon>
        <taxon>Acer</taxon>
    </lineage>
</organism>
<dbReference type="EMBL" id="JAUESC010000003">
    <property type="protein sequence ID" value="KAK0599094.1"/>
    <property type="molecule type" value="Genomic_DNA"/>
</dbReference>
<sequence>MEINVEVISTEIIKPTTSTHDHYSFSFLDQYSPTWSVPFIYFYGVDHKPSKNEISNHLKTSLSRVLNHYYPLVGIVNENFIDCKNGGVLLLEAQVNCHLSQFLQKQNPDKFVNKFLPNDINNLVLAIQLNFFNCGGIAIGIRMSHKVADGSSLTTFMKNWAETARNSNINNVSPKIVGTTIFPPMDKTFANPSEYPPKKNVLSKRFMFSNSNISALQEKYVATSGTESSKTYPSRYKTLTSFLWSRFAASTEIKKGPKTSYLLASPVNFRKMMDPPLPDDSFGNLSGVALTVVSSEDDIEKEGYNYGIVNKLTRAISLINKDSVKKLQDGKFDNPLNWEGVDENTFKGEVDGFGCSSLCRFPIYEADFGWGKPVWVAFGGVPRSNSIFFLDTKNGDGIEAWVNLTEEDMTKFESDKELLTYASPTSN</sequence>
<dbReference type="Proteomes" id="UP001168877">
    <property type="component" value="Unassembled WGS sequence"/>
</dbReference>
<reference evidence="4" key="2">
    <citation type="submission" date="2023-06" db="EMBL/GenBank/DDBJ databases">
        <authorList>
            <person name="Swenson N.G."/>
            <person name="Wegrzyn J.L."/>
            <person name="Mcevoy S.L."/>
        </authorList>
    </citation>
    <scope>NUCLEOTIDE SEQUENCE</scope>
    <source>
        <strain evidence="4">NS2018</strain>
        <tissue evidence="4">Leaf</tissue>
    </source>
</reference>
<dbReference type="Gene3D" id="3.30.559.10">
    <property type="entry name" value="Chloramphenicol acetyltransferase-like domain"/>
    <property type="match status" value="2"/>
</dbReference>
<keyword evidence="3" id="KW-0012">Acyltransferase</keyword>
<keyword evidence="2" id="KW-0808">Transferase</keyword>
<dbReference type="Pfam" id="PF02458">
    <property type="entry name" value="Transferase"/>
    <property type="match status" value="1"/>
</dbReference>
<evidence type="ECO:0000256" key="2">
    <source>
        <dbReference type="ARBA" id="ARBA00022679"/>
    </source>
</evidence>
<gene>
    <name evidence="4" type="ORF">LWI29_002309</name>
</gene>
<reference evidence="4" key="1">
    <citation type="journal article" date="2022" name="Plant J.">
        <title>Strategies of tolerance reflected in two North American maple genomes.</title>
        <authorList>
            <person name="McEvoy S.L."/>
            <person name="Sezen U.U."/>
            <person name="Trouern-Trend A."/>
            <person name="McMahon S.M."/>
            <person name="Schaberg P.G."/>
            <person name="Yang J."/>
            <person name="Wegrzyn J.L."/>
            <person name="Swenson N.G."/>
        </authorList>
    </citation>
    <scope>NUCLEOTIDE SEQUENCE</scope>
    <source>
        <strain evidence="4">NS2018</strain>
    </source>
</reference>
<dbReference type="InterPro" id="IPR023213">
    <property type="entry name" value="CAT-like_dom_sf"/>
</dbReference>
<keyword evidence="5" id="KW-1185">Reference proteome</keyword>
<proteinExistence type="inferred from homology"/>
<comment type="similarity">
    <text evidence="1">Belongs to the plant acyltransferase family.</text>
</comment>
<dbReference type="GO" id="GO:0016746">
    <property type="term" value="F:acyltransferase activity"/>
    <property type="evidence" value="ECO:0007669"/>
    <property type="project" value="UniProtKB-KW"/>
</dbReference>
<name>A0AA39VU98_ACESA</name>
<evidence type="ECO:0000256" key="3">
    <source>
        <dbReference type="ARBA" id="ARBA00023315"/>
    </source>
</evidence>
<accession>A0AA39VU98</accession>
<evidence type="ECO:0000313" key="5">
    <source>
        <dbReference type="Proteomes" id="UP001168877"/>
    </source>
</evidence>
<dbReference type="PANTHER" id="PTHR31623">
    <property type="entry name" value="F21J9.9"/>
    <property type="match status" value="1"/>
</dbReference>
<comment type="caution">
    <text evidence="4">The sequence shown here is derived from an EMBL/GenBank/DDBJ whole genome shotgun (WGS) entry which is preliminary data.</text>
</comment>